<dbReference type="PANTHER" id="PTHR31596:SF1">
    <property type="entry name" value="T-CELL ACTIVATION INHIBITOR, MITOCHONDRIAL"/>
    <property type="match status" value="1"/>
</dbReference>
<dbReference type="InterPro" id="IPR027986">
    <property type="entry name" value="TCAIM"/>
</dbReference>
<evidence type="ECO:0000313" key="3">
    <source>
        <dbReference type="EMBL" id="EWM30040.1"/>
    </source>
</evidence>
<dbReference type="GO" id="GO:0005739">
    <property type="term" value="C:mitochondrion"/>
    <property type="evidence" value="ECO:0007669"/>
    <property type="project" value="TreeGrafter"/>
</dbReference>
<sequence>MQISCTSTVLALQERGMRHVMALLQHVKLSTSAYFHPKWEVVRNISSTASSHASSSISSGSSSVDPTIIIKKQFFLQVHPDFFQQHPREQNINSENLKVLNNFFETSSQRSSSLASTISPPFAGIGASPRDLVFYVKTRALPPRTSSTPNSISLPSRVVVPLNDRVFHSLHEILSRHCELGSSLPSPSPSPAPAGPDHRSSIWDHIHEQAHDDWRWAWRRPCAEDEDEGWAPFLDRFVAHLQRRETKRGGGQKGRRGDGLGKLQDRKEAAEHMEATGARICAKWGFESVQLHSDWAAEHLALTLWRLEAALEEYGDDALRVTRFAGFDLVLTPSRSPSLSGGPSAPPELRRRGECQSGSQRGAAGSVPIGYAPTLDQAPASGRTCSRSQYIAWLQSLGGGGESGLGGRKESMELLRPWEHLRMRVESDIRPSVLECGVLQVDHARRAEGVGSEHYGNDGVSGEAVGLARRGSDEGRVEGTGCGCRQDVRNNPGGICAAALELGDKRRNPVGEKLLEDSVHNVIPQFVIASAEKEMLFDQR</sequence>
<organism evidence="3 4">
    <name type="scientific">Nannochloropsis gaditana</name>
    <dbReference type="NCBI Taxonomy" id="72520"/>
    <lineage>
        <taxon>Eukaryota</taxon>
        <taxon>Sar</taxon>
        <taxon>Stramenopiles</taxon>
        <taxon>Ochrophyta</taxon>
        <taxon>Eustigmatophyceae</taxon>
        <taxon>Eustigmatales</taxon>
        <taxon>Monodopsidaceae</taxon>
        <taxon>Nannochloropsis</taxon>
    </lineage>
</organism>
<name>W7TS39_9STRA</name>
<feature type="region of interest" description="Disordered" evidence="1">
    <location>
        <begin position="334"/>
        <end position="370"/>
    </location>
</feature>
<dbReference type="EMBL" id="AZIL01000069">
    <property type="protein sequence ID" value="EWM30040.1"/>
    <property type="molecule type" value="Genomic_DNA"/>
</dbReference>
<protein>
    <recommendedName>
        <fullName evidence="2">DUF4460 domain-containing protein</fullName>
    </recommendedName>
</protein>
<evidence type="ECO:0000313" key="4">
    <source>
        <dbReference type="Proteomes" id="UP000019335"/>
    </source>
</evidence>
<dbReference type="AlphaFoldDB" id="W7TS39"/>
<feature type="region of interest" description="Disordered" evidence="1">
    <location>
        <begin position="244"/>
        <end position="271"/>
    </location>
</feature>
<dbReference type="PANTHER" id="PTHR31596">
    <property type="entry name" value="T-CELL ACTIVATION INHIBITOR, MITOCHONDRIAL"/>
    <property type="match status" value="1"/>
</dbReference>
<feature type="compositionally biased region" description="Low complexity" evidence="1">
    <location>
        <begin position="334"/>
        <end position="343"/>
    </location>
</feature>
<dbReference type="Pfam" id="PF14687">
    <property type="entry name" value="DUF4460"/>
    <property type="match status" value="1"/>
</dbReference>
<feature type="region of interest" description="Disordered" evidence="1">
    <location>
        <begin position="180"/>
        <end position="200"/>
    </location>
</feature>
<gene>
    <name evidence="3" type="ORF">Naga_100179g3</name>
</gene>
<proteinExistence type="predicted"/>
<reference evidence="3 4" key="1">
    <citation type="journal article" date="2014" name="Mol. Plant">
        <title>Chromosome Scale Genome Assembly and Transcriptome Profiling of Nannochloropsis gaditana in Nitrogen Depletion.</title>
        <authorList>
            <person name="Corteggiani Carpinelli E."/>
            <person name="Telatin A."/>
            <person name="Vitulo N."/>
            <person name="Forcato C."/>
            <person name="D'Angelo M."/>
            <person name="Schiavon R."/>
            <person name="Vezzi A."/>
            <person name="Giacometti G.M."/>
            <person name="Morosinotto T."/>
            <person name="Valle G."/>
        </authorList>
    </citation>
    <scope>NUCLEOTIDE SEQUENCE [LARGE SCALE GENOMIC DNA]</scope>
    <source>
        <strain evidence="3 4">B-31</strain>
    </source>
</reference>
<keyword evidence="4" id="KW-1185">Reference proteome</keyword>
<accession>W7TS39</accession>
<dbReference type="OrthoDB" id="4238at2759"/>
<evidence type="ECO:0000259" key="2">
    <source>
        <dbReference type="Pfam" id="PF14687"/>
    </source>
</evidence>
<dbReference type="Proteomes" id="UP000019335">
    <property type="component" value="Chromosome 2"/>
</dbReference>
<evidence type="ECO:0000256" key="1">
    <source>
        <dbReference type="SAM" id="MobiDB-lite"/>
    </source>
</evidence>
<feature type="domain" description="DUF4460" evidence="2">
    <location>
        <begin position="70"/>
        <end position="117"/>
    </location>
</feature>
<feature type="compositionally biased region" description="Basic and acidic residues" evidence="1">
    <location>
        <begin position="255"/>
        <end position="271"/>
    </location>
</feature>
<comment type="caution">
    <text evidence="3">The sequence shown here is derived from an EMBL/GenBank/DDBJ whole genome shotgun (WGS) entry which is preliminary data.</text>
</comment>
<dbReference type="InterPro" id="IPR028031">
    <property type="entry name" value="DUF4460"/>
</dbReference>